<gene>
    <name evidence="2" type="ORF">IAA08_12120</name>
</gene>
<reference evidence="2" key="2">
    <citation type="submission" date="2021-04" db="EMBL/GenBank/DDBJ databases">
        <authorList>
            <person name="Gilroy R."/>
        </authorList>
    </citation>
    <scope>NUCLEOTIDE SEQUENCE</scope>
    <source>
        <strain evidence="2">CHK192-9172</strain>
    </source>
</reference>
<feature type="transmembrane region" description="Helical" evidence="1">
    <location>
        <begin position="283"/>
        <end position="308"/>
    </location>
</feature>
<feature type="transmembrane region" description="Helical" evidence="1">
    <location>
        <begin position="141"/>
        <end position="161"/>
    </location>
</feature>
<feature type="transmembrane region" description="Helical" evidence="1">
    <location>
        <begin position="355"/>
        <end position="376"/>
    </location>
</feature>
<sequence length="654" mass="73130">MKSKTSYFNKTIFVKNMFRFWPIWVLYLAILIFSMPVNLFVMTHPPITDPYKLQALSVALGWGLRTLPLCVFALLSAIAVFSYLYSARSCDTLHAMPLQRRELFITNYTSGILFLFIPQILIFLCTLIVCIVRNITNVEHLLFWLLCCMGISFFFYSLGVFCCMLSGNYVGSAALFLILLMLFKIIRSIVTNLLAALCFGYGELGSGILFDVSLSRWEFLSPFTFLRNFVYVQENVSDSGSLQSISLTGGVYVALYCIPAAVLLILSGILYKRRQLESAGDMIAVNWLAPVFRWLLSILGGLTCGMIFVNDIFLYAFRHYFLAFTVTAVIFSGIFYAIAEMLIQKKFQIFSRKGVFHWCICAGICVALLGCIKGDVFRIEEYMPKEEEIQAVEISNEGVVTSDPEIIHKVYTVHQGILENKDMYQKFLKDHAVDTTDGSDDSLTDPTASLSLVYYLKDGGQVSRSYAIPVSKEFYDDPDSAVSQINSILSDGDLYLKSIIGSNYTEATVTGGTFTSIDPADTSEHYTDLDADTASAIFEAYEKDVKAGHIGMQIPPEDYEAPEDYYNSLSILFYCSDGIQSSFSSGSFSTSIEEGNGRFLSQSNARPQTTDAVSTTEEIYLNFTEDCTYTVQALKDQGLLGEQSVLMTTSDYVD</sequence>
<protein>
    <submittedName>
        <fullName evidence="2">Uncharacterized protein</fullName>
    </submittedName>
</protein>
<keyword evidence="1" id="KW-0812">Transmembrane</keyword>
<evidence type="ECO:0000256" key="1">
    <source>
        <dbReference type="SAM" id="Phobius"/>
    </source>
</evidence>
<evidence type="ECO:0000313" key="2">
    <source>
        <dbReference type="EMBL" id="HIZ08666.1"/>
    </source>
</evidence>
<dbReference type="AlphaFoldDB" id="A0A9D2IHE0"/>
<keyword evidence="1" id="KW-0472">Membrane</keyword>
<proteinExistence type="predicted"/>
<reference evidence="2" key="1">
    <citation type="journal article" date="2021" name="PeerJ">
        <title>Extensive microbial diversity within the chicken gut microbiome revealed by metagenomics and culture.</title>
        <authorList>
            <person name="Gilroy R."/>
            <person name="Ravi A."/>
            <person name="Getino M."/>
            <person name="Pursley I."/>
            <person name="Horton D.L."/>
            <person name="Alikhan N.F."/>
            <person name="Baker D."/>
            <person name="Gharbi K."/>
            <person name="Hall N."/>
            <person name="Watson M."/>
            <person name="Adriaenssens E.M."/>
            <person name="Foster-Nyarko E."/>
            <person name="Jarju S."/>
            <person name="Secka A."/>
            <person name="Antonio M."/>
            <person name="Oren A."/>
            <person name="Chaudhuri R.R."/>
            <person name="La Ragione R."/>
            <person name="Hildebrand F."/>
            <person name="Pallen M.J."/>
        </authorList>
    </citation>
    <scope>NUCLEOTIDE SEQUENCE</scope>
    <source>
        <strain evidence="2">CHK192-9172</strain>
    </source>
</reference>
<feature type="transmembrane region" description="Helical" evidence="1">
    <location>
        <begin position="251"/>
        <end position="271"/>
    </location>
</feature>
<evidence type="ECO:0000313" key="3">
    <source>
        <dbReference type="Proteomes" id="UP000824024"/>
    </source>
</evidence>
<feature type="transmembrane region" description="Helical" evidence="1">
    <location>
        <begin position="105"/>
        <end position="129"/>
    </location>
</feature>
<accession>A0A9D2IHE0</accession>
<comment type="caution">
    <text evidence="2">The sequence shown here is derived from an EMBL/GenBank/DDBJ whole genome shotgun (WGS) entry which is preliminary data.</text>
</comment>
<organism evidence="2 3">
    <name type="scientific">Candidatus Eubacterium avistercoris</name>
    <dbReference type="NCBI Taxonomy" id="2838567"/>
    <lineage>
        <taxon>Bacteria</taxon>
        <taxon>Bacillati</taxon>
        <taxon>Bacillota</taxon>
        <taxon>Clostridia</taxon>
        <taxon>Eubacteriales</taxon>
        <taxon>Eubacteriaceae</taxon>
        <taxon>Eubacterium</taxon>
    </lineage>
</organism>
<feature type="transmembrane region" description="Helical" evidence="1">
    <location>
        <begin position="167"/>
        <end position="186"/>
    </location>
</feature>
<feature type="transmembrane region" description="Helical" evidence="1">
    <location>
        <begin position="320"/>
        <end position="343"/>
    </location>
</feature>
<dbReference type="EMBL" id="DXCH01000325">
    <property type="protein sequence ID" value="HIZ08666.1"/>
    <property type="molecule type" value="Genomic_DNA"/>
</dbReference>
<feature type="transmembrane region" description="Helical" evidence="1">
    <location>
        <begin position="20"/>
        <end position="41"/>
    </location>
</feature>
<name>A0A9D2IHE0_9FIRM</name>
<keyword evidence="1" id="KW-1133">Transmembrane helix</keyword>
<dbReference type="Proteomes" id="UP000824024">
    <property type="component" value="Unassembled WGS sequence"/>
</dbReference>
<feature type="transmembrane region" description="Helical" evidence="1">
    <location>
        <begin position="62"/>
        <end position="85"/>
    </location>
</feature>